<name>A0ACC1BIQ9_9ROSI</name>
<gene>
    <name evidence="1" type="ORF">Patl1_22269</name>
</gene>
<proteinExistence type="predicted"/>
<keyword evidence="2" id="KW-1185">Reference proteome</keyword>
<reference evidence="2" key="1">
    <citation type="journal article" date="2023" name="G3 (Bethesda)">
        <title>Genome assembly and association tests identify interacting loci associated with vigor, precocity, and sex in interspecific pistachio rootstocks.</title>
        <authorList>
            <person name="Palmer W."/>
            <person name="Jacygrad E."/>
            <person name="Sagayaradj S."/>
            <person name="Cavanaugh K."/>
            <person name="Han R."/>
            <person name="Bertier L."/>
            <person name="Beede B."/>
            <person name="Kafkas S."/>
            <person name="Golino D."/>
            <person name="Preece J."/>
            <person name="Michelmore R."/>
        </authorList>
    </citation>
    <scope>NUCLEOTIDE SEQUENCE [LARGE SCALE GENOMIC DNA]</scope>
</reference>
<evidence type="ECO:0000313" key="2">
    <source>
        <dbReference type="Proteomes" id="UP001164250"/>
    </source>
</evidence>
<sequence>MENGEGGSEFERGWPLESWKVEREAMSLRRAVIGESRRRLESWRVERVTMSLRGEELSSVNCEVGEKEESWTAELRALVRVYERMLKGEAGEKDEQVEEVTCKMIVGRGLACVRRKVLSEFHELTEGGCLDGFEITGSFPAVRKELSSVSSCVQDSPREDAANSNVTKPPGMMHHGNPMPASVEPFHQRGYAPGFHLRGYSSGLGPEIVGAHNRIYFEEDVLFKLLCHLDKLAA</sequence>
<accession>A0ACC1BIQ9</accession>
<dbReference type="Proteomes" id="UP001164250">
    <property type="component" value="Chromosome 4"/>
</dbReference>
<organism evidence="1 2">
    <name type="scientific">Pistacia atlantica</name>
    <dbReference type="NCBI Taxonomy" id="434234"/>
    <lineage>
        <taxon>Eukaryota</taxon>
        <taxon>Viridiplantae</taxon>
        <taxon>Streptophyta</taxon>
        <taxon>Embryophyta</taxon>
        <taxon>Tracheophyta</taxon>
        <taxon>Spermatophyta</taxon>
        <taxon>Magnoliopsida</taxon>
        <taxon>eudicotyledons</taxon>
        <taxon>Gunneridae</taxon>
        <taxon>Pentapetalae</taxon>
        <taxon>rosids</taxon>
        <taxon>malvids</taxon>
        <taxon>Sapindales</taxon>
        <taxon>Anacardiaceae</taxon>
        <taxon>Pistacia</taxon>
    </lineage>
</organism>
<comment type="caution">
    <text evidence="1">The sequence shown here is derived from an EMBL/GenBank/DDBJ whole genome shotgun (WGS) entry which is preliminary data.</text>
</comment>
<dbReference type="EMBL" id="CM047900">
    <property type="protein sequence ID" value="KAJ0098925.1"/>
    <property type="molecule type" value="Genomic_DNA"/>
</dbReference>
<evidence type="ECO:0000313" key="1">
    <source>
        <dbReference type="EMBL" id="KAJ0098925.1"/>
    </source>
</evidence>
<protein>
    <submittedName>
        <fullName evidence="1">Uncharacterized protein</fullName>
    </submittedName>
</protein>